<evidence type="ECO:0000256" key="1">
    <source>
        <dbReference type="ARBA" id="ARBA00005046"/>
    </source>
</evidence>
<keyword evidence="2" id="KW-0501">Molybdenum cofactor biosynthesis</keyword>
<gene>
    <name evidence="5" type="ORF">LtaPh_2827100</name>
</gene>
<feature type="domain" description="Molybdopterin cofactor biosynthesis C (MoaC)" evidence="4">
    <location>
        <begin position="188"/>
        <end position="324"/>
    </location>
</feature>
<feature type="compositionally biased region" description="Low complexity" evidence="3">
    <location>
        <begin position="28"/>
        <end position="54"/>
    </location>
</feature>
<comment type="caution">
    <text evidence="5">The sequence shown here is derived from an EMBL/GenBank/DDBJ whole genome shotgun (WGS) entry which is preliminary data.</text>
</comment>
<dbReference type="OrthoDB" id="429626at2759"/>
<dbReference type="VEuPathDB" id="TriTrypDB:LtaPh_2827100"/>
<dbReference type="InterPro" id="IPR036522">
    <property type="entry name" value="MoaC_sf"/>
</dbReference>
<evidence type="ECO:0000313" key="6">
    <source>
        <dbReference type="Proteomes" id="UP000419144"/>
    </source>
</evidence>
<dbReference type="Gene3D" id="3.30.70.640">
    <property type="entry name" value="Molybdopterin cofactor biosynthesis C (MoaC) domain"/>
    <property type="match status" value="1"/>
</dbReference>
<feature type="compositionally biased region" description="Basic residues" evidence="3">
    <location>
        <begin position="758"/>
        <end position="771"/>
    </location>
</feature>
<sequence length="913" mass="96005">MLHRCLLQLAKAKGATPRRHVLRRPLRRSGSSGSSAASSARRSSTSSTPARSSAQAKALGLSRSSSACSGKGNGSGRGLHSSGSSASIDAEVAAVAGASKGGSALPPATDGGFSGASADTTASSSASARRPLYRLATAVATVVVPPTTNVYLQGMKHLLTPATPPPSAAFGGGGPAMPSVSIVEEYYTSKKGPLFATAVVAGTNAVKQVSSLVPFCYPTPIQRCSFTFRRRQVLQAPRPAQMPHRVVLRRRSSEPGPKQSRPEYSILYCFCTVATENKAGVEMEALTGAMMASVTLYDMLKGLPGAQEDGLSLGEAFVLAKRGGRNDFTKLLMSEPDRPLVESGLHSGGAETHALPPTSGSVNGSDGPRPSDDTHASPSATTGAGTLKAATLDANGYASSNAGKARVEGEEASEEVTEVENHHSAAKRVIRRPAPMAATSNDVVDSSAVPGDTDAWWRSSKHEKRLQELYPRRKYGDDARLVSPNPTPMTTISHVAKAHARTNPLGSSEGGAEGAAAPASVLAARPKLASKAGMIRDGHASMTGKGPVATAALVKAARRPEPAGGINEGNHTDKEDGRIEHRRSPTRSQLAKKSARAAAPAVEPDDEGDDQPEAAAEAEEEEAEEESETMTATAVDEADEEDGPAMTAVAKRRRRGATATAKSSFSARRTQTGQRRPRTEMEDGAKTHHALEDEVEAAEEDEDAAEEDEEADEEALIPSKGSTAASARKAQTHSSITGKRAGKSSAEVSSRNIVVSGRKQRAVRAAPKRARASAEPDDYHDDEDIIDPADTEDAMEEGDAAAGDYDDHAASVAVERRRGKVAAKQLRPAAPKKSGTMRPVRHDSWDVGLSRRSRHYAGDVDTDEGHEDAVEDEEASETIDDDDDEDEGENVTPPPPPRKKLKKPLKRAAPKRR</sequence>
<dbReference type="UniPathway" id="UPA00344"/>
<evidence type="ECO:0000256" key="2">
    <source>
        <dbReference type="ARBA" id="ARBA00023150"/>
    </source>
</evidence>
<proteinExistence type="predicted"/>
<feature type="region of interest" description="Disordered" evidence="3">
    <location>
        <begin position="400"/>
        <end position="434"/>
    </location>
</feature>
<dbReference type="GO" id="GO:0006777">
    <property type="term" value="P:Mo-molybdopterin cofactor biosynthetic process"/>
    <property type="evidence" value="ECO:0007669"/>
    <property type="project" value="UniProtKB-KW"/>
</dbReference>
<feature type="region of interest" description="Disordered" evidence="3">
    <location>
        <begin position="339"/>
        <end position="384"/>
    </location>
</feature>
<feature type="compositionally biased region" description="Acidic residues" evidence="3">
    <location>
        <begin position="775"/>
        <end position="799"/>
    </location>
</feature>
<evidence type="ECO:0000313" key="5">
    <source>
        <dbReference type="EMBL" id="GET90194.1"/>
    </source>
</evidence>
<feature type="compositionally biased region" description="Acidic residues" evidence="3">
    <location>
        <begin position="860"/>
        <end position="889"/>
    </location>
</feature>
<feature type="compositionally biased region" description="Basic and acidic residues" evidence="3">
    <location>
        <begin position="677"/>
        <end position="692"/>
    </location>
</feature>
<accession>A0A640KME7</accession>
<dbReference type="Pfam" id="PF01967">
    <property type="entry name" value="MoaC"/>
    <property type="match status" value="1"/>
</dbReference>
<keyword evidence="6" id="KW-1185">Reference proteome</keyword>
<protein>
    <submittedName>
        <fullName evidence="5">Molybdenum cofactor biosynthesis protein, putative</fullName>
    </submittedName>
</protein>
<evidence type="ECO:0000256" key="3">
    <source>
        <dbReference type="SAM" id="MobiDB-lite"/>
    </source>
</evidence>
<evidence type="ECO:0000259" key="4">
    <source>
        <dbReference type="Pfam" id="PF01967"/>
    </source>
</evidence>
<dbReference type="AlphaFoldDB" id="A0A640KME7"/>
<comment type="pathway">
    <text evidence="1">Cofactor biosynthesis; molybdopterin biosynthesis.</text>
</comment>
<feature type="compositionally biased region" description="Basic and acidic residues" evidence="3">
    <location>
        <begin position="570"/>
        <end position="583"/>
    </location>
</feature>
<feature type="compositionally biased region" description="Acidic residues" evidence="3">
    <location>
        <begin position="693"/>
        <end position="715"/>
    </location>
</feature>
<dbReference type="Proteomes" id="UP000419144">
    <property type="component" value="Unassembled WGS sequence"/>
</dbReference>
<name>A0A640KME7_LEITA</name>
<feature type="compositionally biased region" description="Basic residues" evidence="3">
    <location>
        <begin position="16"/>
        <end position="27"/>
    </location>
</feature>
<dbReference type="SUPFAM" id="SSF55040">
    <property type="entry name" value="Molybdenum cofactor biosynthesis protein C, MoaC"/>
    <property type="match status" value="1"/>
</dbReference>
<reference evidence="5" key="1">
    <citation type="submission" date="2019-11" db="EMBL/GenBank/DDBJ databases">
        <title>Leishmania tarentolae CDS.</title>
        <authorList>
            <person name="Goto Y."/>
            <person name="Yamagishi J."/>
        </authorList>
    </citation>
    <scope>NUCLEOTIDE SEQUENCE [LARGE SCALE GENOMIC DNA]</scope>
    <source>
        <strain evidence="5">Parrot Tar II</strain>
    </source>
</reference>
<feature type="region of interest" description="Disordered" evidence="3">
    <location>
        <begin position="558"/>
        <end position="913"/>
    </location>
</feature>
<organism evidence="5 6">
    <name type="scientific">Leishmania tarentolae</name>
    <name type="common">Sauroleishmania tarentolae</name>
    <dbReference type="NCBI Taxonomy" id="5689"/>
    <lineage>
        <taxon>Eukaryota</taxon>
        <taxon>Discoba</taxon>
        <taxon>Euglenozoa</taxon>
        <taxon>Kinetoplastea</taxon>
        <taxon>Metakinetoplastina</taxon>
        <taxon>Trypanosomatida</taxon>
        <taxon>Trypanosomatidae</taxon>
        <taxon>Leishmaniinae</taxon>
        <taxon>Leishmania</taxon>
        <taxon>lizard Leishmania</taxon>
    </lineage>
</organism>
<feature type="region of interest" description="Disordered" evidence="3">
    <location>
        <begin position="15"/>
        <end position="84"/>
    </location>
</feature>
<feature type="compositionally biased region" description="Basic residues" evidence="3">
    <location>
        <begin position="897"/>
        <end position="913"/>
    </location>
</feature>
<dbReference type="InterPro" id="IPR002820">
    <property type="entry name" value="Mopterin_CF_biosynth-C_dom"/>
</dbReference>
<feature type="compositionally biased region" description="Acidic residues" evidence="3">
    <location>
        <begin position="603"/>
        <end position="628"/>
    </location>
</feature>
<dbReference type="EMBL" id="BLBS01000039">
    <property type="protein sequence ID" value="GET90194.1"/>
    <property type="molecule type" value="Genomic_DNA"/>
</dbReference>